<keyword evidence="4" id="KW-1185">Reference proteome</keyword>
<protein>
    <submittedName>
        <fullName evidence="3">Thiol-disulfide isomerase-like thioredoxin</fullName>
    </submittedName>
</protein>
<dbReference type="GO" id="GO:0016853">
    <property type="term" value="F:isomerase activity"/>
    <property type="evidence" value="ECO:0007669"/>
    <property type="project" value="UniProtKB-KW"/>
</dbReference>
<dbReference type="HOGENOM" id="CLU_1370411_0_0_10"/>
<keyword evidence="1" id="KW-0812">Transmembrane</keyword>
<keyword evidence="1" id="KW-1133">Transmembrane helix</keyword>
<dbReference type="PROSITE" id="PS51352">
    <property type="entry name" value="THIOREDOXIN_2"/>
    <property type="match status" value="1"/>
</dbReference>
<dbReference type="STRING" id="880071.Fleli_1360"/>
<dbReference type="eggNOG" id="COG0526">
    <property type="taxonomic scope" value="Bacteria"/>
</dbReference>
<dbReference type="Gene3D" id="3.40.30.10">
    <property type="entry name" value="Glutaredoxin"/>
    <property type="match status" value="1"/>
</dbReference>
<dbReference type="GO" id="GO:0016209">
    <property type="term" value="F:antioxidant activity"/>
    <property type="evidence" value="ECO:0007669"/>
    <property type="project" value="InterPro"/>
</dbReference>
<dbReference type="RefSeq" id="WP_014797249.1">
    <property type="nucleotide sequence ID" value="NC_018018.1"/>
</dbReference>
<evidence type="ECO:0000259" key="2">
    <source>
        <dbReference type="PROSITE" id="PS51352"/>
    </source>
</evidence>
<dbReference type="Pfam" id="PF20029">
    <property type="entry name" value="DUF6436"/>
    <property type="match status" value="1"/>
</dbReference>
<reference evidence="4" key="1">
    <citation type="submission" date="2012-06" db="EMBL/GenBank/DDBJ databases">
        <title>The complete genome of Flexibacter litoralis DSM 6794.</title>
        <authorList>
            <person name="Lucas S."/>
            <person name="Copeland A."/>
            <person name="Lapidus A."/>
            <person name="Glavina del Rio T."/>
            <person name="Dalin E."/>
            <person name="Tice H."/>
            <person name="Bruce D."/>
            <person name="Goodwin L."/>
            <person name="Pitluck S."/>
            <person name="Peters L."/>
            <person name="Ovchinnikova G."/>
            <person name="Lu M."/>
            <person name="Kyrpides N."/>
            <person name="Mavromatis K."/>
            <person name="Ivanova N."/>
            <person name="Brettin T."/>
            <person name="Detter J.C."/>
            <person name="Han C."/>
            <person name="Larimer F."/>
            <person name="Land M."/>
            <person name="Hauser L."/>
            <person name="Markowitz V."/>
            <person name="Cheng J.-F."/>
            <person name="Hugenholtz P."/>
            <person name="Woyke T."/>
            <person name="Wu D."/>
            <person name="Spring S."/>
            <person name="Lang E."/>
            <person name="Kopitz M."/>
            <person name="Brambilla E."/>
            <person name="Klenk H.-P."/>
            <person name="Eisen J.A."/>
        </authorList>
    </citation>
    <scope>NUCLEOTIDE SEQUENCE [LARGE SCALE GENOMIC DNA]</scope>
    <source>
        <strain evidence="4">ATCC 23117 / DSM 6794 / NBRC 15988 / NCIMB 1366 / Sio-4</strain>
    </source>
</reference>
<feature type="transmembrane region" description="Helical" evidence="1">
    <location>
        <begin position="12"/>
        <end position="31"/>
    </location>
</feature>
<organism evidence="3 4">
    <name type="scientific">Bernardetia litoralis (strain ATCC 23117 / DSM 6794 / NBRC 15988 / NCIMB 1366 / Fx l1 / Sio-4)</name>
    <name type="common">Flexibacter litoralis</name>
    <dbReference type="NCBI Taxonomy" id="880071"/>
    <lineage>
        <taxon>Bacteria</taxon>
        <taxon>Pseudomonadati</taxon>
        <taxon>Bacteroidota</taxon>
        <taxon>Cytophagia</taxon>
        <taxon>Cytophagales</taxon>
        <taxon>Bernardetiaceae</taxon>
        <taxon>Bernardetia</taxon>
    </lineage>
</organism>
<evidence type="ECO:0000313" key="3">
    <source>
        <dbReference type="EMBL" id="AFM03792.1"/>
    </source>
</evidence>
<dbReference type="AlphaFoldDB" id="I4AIK7"/>
<dbReference type="GO" id="GO:0016491">
    <property type="term" value="F:oxidoreductase activity"/>
    <property type="evidence" value="ECO:0007669"/>
    <property type="project" value="InterPro"/>
</dbReference>
<accession>I4AIK7</accession>
<sequence length="219" mass="25456" precursor="true">MKKIKNTKWFQRLALASCFGLICTVFTSFWWQEWQYLLPTPIPEGYQEVFMGKEIPRDVLLQLSEIKKKSESKQKPIFLHFFSPFCPCSKFNIAHINYLVERYGNEVDFYAVIFNDSEYDIEFIDFSEKYNIPIPTILDKNSNIAASCGVYATPQAAIITSERKLYYKGNYNVSRYCNNRDTNFAEQALGALLEGKNPPDFGELANRAYGCELPENYFK</sequence>
<evidence type="ECO:0000313" key="4">
    <source>
        <dbReference type="Proteomes" id="UP000006054"/>
    </source>
</evidence>
<dbReference type="InterPro" id="IPR013766">
    <property type="entry name" value="Thioredoxin_domain"/>
</dbReference>
<dbReference type="InterPro" id="IPR045494">
    <property type="entry name" value="DUF6436"/>
</dbReference>
<gene>
    <name evidence="3" type="ordered locus">Fleli_1360</name>
</gene>
<dbReference type="KEGG" id="fli:Fleli_1360"/>
<feature type="domain" description="Thioredoxin" evidence="2">
    <location>
        <begin position="36"/>
        <end position="194"/>
    </location>
</feature>
<dbReference type="EMBL" id="CP003345">
    <property type="protein sequence ID" value="AFM03792.1"/>
    <property type="molecule type" value="Genomic_DNA"/>
</dbReference>
<name>I4AIK7_BERLS</name>
<keyword evidence="1" id="KW-0472">Membrane</keyword>
<dbReference type="SUPFAM" id="SSF52833">
    <property type="entry name" value="Thioredoxin-like"/>
    <property type="match status" value="1"/>
</dbReference>
<evidence type="ECO:0000256" key="1">
    <source>
        <dbReference type="SAM" id="Phobius"/>
    </source>
</evidence>
<dbReference type="Proteomes" id="UP000006054">
    <property type="component" value="Chromosome"/>
</dbReference>
<proteinExistence type="predicted"/>
<keyword evidence="3" id="KW-0413">Isomerase</keyword>
<dbReference type="OrthoDB" id="8897581at2"/>
<dbReference type="InterPro" id="IPR036249">
    <property type="entry name" value="Thioredoxin-like_sf"/>
</dbReference>